<accession>A0A2T3BF32</accession>
<dbReference type="InParanoid" id="A0A2T3BF32"/>
<organism evidence="2 3">
    <name type="scientific">Amorphotheca resinae ATCC 22711</name>
    <dbReference type="NCBI Taxonomy" id="857342"/>
    <lineage>
        <taxon>Eukaryota</taxon>
        <taxon>Fungi</taxon>
        <taxon>Dikarya</taxon>
        <taxon>Ascomycota</taxon>
        <taxon>Pezizomycotina</taxon>
        <taxon>Leotiomycetes</taxon>
        <taxon>Helotiales</taxon>
        <taxon>Amorphothecaceae</taxon>
        <taxon>Amorphotheca</taxon>
    </lineage>
</organism>
<feature type="region of interest" description="Disordered" evidence="1">
    <location>
        <begin position="1"/>
        <end position="54"/>
    </location>
</feature>
<feature type="compositionally biased region" description="Low complexity" evidence="1">
    <location>
        <begin position="29"/>
        <end position="44"/>
    </location>
</feature>
<keyword evidence="3" id="KW-1185">Reference proteome</keyword>
<dbReference type="Proteomes" id="UP000241818">
    <property type="component" value="Unassembled WGS sequence"/>
</dbReference>
<dbReference type="EMBL" id="KZ679006">
    <property type="protein sequence ID" value="PSS27985.1"/>
    <property type="molecule type" value="Genomic_DNA"/>
</dbReference>
<gene>
    <name evidence="2" type="ORF">M430DRAFT_32520</name>
</gene>
<dbReference type="AlphaFoldDB" id="A0A2T3BF32"/>
<dbReference type="GeneID" id="36574271"/>
<protein>
    <submittedName>
        <fullName evidence="2">Uncharacterized protein</fullName>
    </submittedName>
</protein>
<feature type="compositionally biased region" description="Polar residues" evidence="1">
    <location>
        <begin position="1"/>
        <end position="10"/>
    </location>
</feature>
<name>A0A2T3BF32_AMORE</name>
<proteinExistence type="predicted"/>
<dbReference type="RefSeq" id="XP_024725510.1">
    <property type="nucleotide sequence ID" value="XM_024866190.1"/>
</dbReference>
<reference evidence="2 3" key="1">
    <citation type="journal article" date="2018" name="New Phytol.">
        <title>Comparative genomics and transcriptomics depict ericoid mycorrhizal fungi as versatile saprotrophs and plant mutualists.</title>
        <authorList>
            <person name="Martino E."/>
            <person name="Morin E."/>
            <person name="Grelet G.A."/>
            <person name="Kuo A."/>
            <person name="Kohler A."/>
            <person name="Daghino S."/>
            <person name="Barry K.W."/>
            <person name="Cichocki N."/>
            <person name="Clum A."/>
            <person name="Dockter R.B."/>
            <person name="Hainaut M."/>
            <person name="Kuo R.C."/>
            <person name="LaButti K."/>
            <person name="Lindahl B.D."/>
            <person name="Lindquist E.A."/>
            <person name="Lipzen A."/>
            <person name="Khouja H.R."/>
            <person name="Magnuson J."/>
            <person name="Murat C."/>
            <person name="Ohm R.A."/>
            <person name="Singer S.W."/>
            <person name="Spatafora J.W."/>
            <person name="Wang M."/>
            <person name="Veneault-Fourrey C."/>
            <person name="Henrissat B."/>
            <person name="Grigoriev I.V."/>
            <person name="Martin F.M."/>
            <person name="Perotto S."/>
        </authorList>
    </citation>
    <scope>NUCLEOTIDE SEQUENCE [LARGE SCALE GENOMIC DNA]</scope>
    <source>
        <strain evidence="2 3">ATCC 22711</strain>
    </source>
</reference>
<evidence type="ECO:0000313" key="2">
    <source>
        <dbReference type="EMBL" id="PSS27985.1"/>
    </source>
</evidence>
<sequence length="54" mass="5866">MNTLATNPPSLFTFRPPAPPPLRQSVSQSLRPSSPTMRSSRSSLINRPPSLPPP</sequence>
<evidence type="ECO:0000256" key="1">
    <source>
        <dbReference type="SAM" id="MobiDB-lite"/>
    </source>
</evidence>
<evidence type="ECO:0000313" key="3">
    <source>
        <dbReference type="Proteomes" id="UP000241818"/>
    </source>
</evidence>